<dbReference type="AlphaFoldDB" id="A0A8S4PJG8"/>
<sequence>MTFPELDNETKLKIYGTNLSYKLYANTWRFYIALKIWHFLPIFIIIIGTLGNSSKILEIFRKTNPKARSGNRIGANLILDTLYIWTAILQKTIWYLSPGNIDISSINKLTCVAFSIGTKTTELVSVWLTVIICMEGLTPYRIKHIWLLGLLAAIFNSHMMSTLDVVKFQSDGAKFCHASKPEYLNLHLTYVPIFEVIFAGLIPAVVTGTVLICHRVKCSKDACQVASKGTVKLYKLALGFLICILPYSLFFILYHFVKHVQHDDSLDMHLRLKITNAIVSMLHFANFGYKAFALKIF</sequence>
<accession>A0A8S4PJG8</accession>
<feature type="transmembrane region" description="Helical" evidence="1">
    <location>
        <begin position="28"/>
        <end position="52"/>
    </location>
</feature>
<evidence type="ECO:0000256" key="1">
    <source>
        <dbReference type="SAM" id="Phobius"/>
    </source>
</evidence>
<organism evidence="2 3">
    <name type="scientific">Owenia fusiformis</name>
    <name type="common">Polychaete worm</name>
    <dbReference type="NCBI Taxonomy" id="6347"/>
    <lineage>
        <taxon>Eukaryota</taxon>
        <taxon>Metazoa</taxon>
        <taxon>Spiralia</taxon>
        <taxon>Lophotrochozoa</taxon>
        <taxon>Annelida</taxon>
        <taxon>Polychaeta</taxon>
        <taxon>Sedentaria</taxon>
        <taxon>Canalipalpata</taxon>
        <taxon>Sabellida</taxon>
        <taxon>Oweniida</taxon>
        <taxon>Oweniidae</taxon>
        <taxon>Owenia</taxon>
    </lineage>
</organism>
<comment type="caution">
    <text evidence="2">The sequence shown here is derived from an EMBL/GenBank/DDBJ whole genome shotgun (WGS) entry which is preliminary data.</text>
</comment>
<feature type="transmembrane region" description="Helical" evidence="1">
    <location>
        <begin position="274"/>
        <end position="292"/>
    </location>
</feature>
<dbReference type="Gene3D" id="1.20.1070.10">
    <property type="entry name" value="Rhodopsin 7-helix transmembrane proteins"/>
    <property type="match status" value="1"/>
</dbReference>
<protein>
    <recommendedName>
        <fullName evidence="4">G-protein coupled receptors family 1 profile domain-containing protein</fullName>
    </recommendedName>
</protein>
<dbReference type="EMBL" id="CAIIXF020000009">
    <property type="protein sequence ID" value="CAH1794475.1"/>
    <property type="molecule type" value="Genomic_DNA"/>
</dbReference>
<proteinExistence type="predicted"/>
<feature type="transmembrane region" description="Helical" evidence="1">
    <location>
        <begin position="73"/>
        <end position="93"/>
    </location>
</feature>
<gene>
    <name evidence="2" type="ORF">OFUS_LOCUS19162</name>
</gene>
<evidence type="ECO:0008006" key="4">
    <source>
        <dbReference type="Google" id="ProtNLM"/>
    </source>
</evidence>
<feature type="transmembrane region" description="Helical" evidence="1">
    <location>
        <begin position="233"/>
        <end position="254"/>
    </location>
</feature>
<keyword evidence="1" id="KW-0812">Transmembrane</keyword>
<keyword evidence="1" id="KW-0472">Membrane</keyword>
<feature type="transmembrane region" description="Helical" evidence="1">
    <location>
        <begin position="190"/>
        <end position="212"/>
    </location>
</feature>
<evidence type="ECO:0000313" key="3">
    <source>
        <dbReference type="Proteomes" id="UP000749559"/>
    </source>
</evidence>
<evidence type="ECO:0000313" key="2">
    <source>
        <dbReference type="EMBL" id="CAH1794475.1"/>
    </source>
</evidence>
<name>A0A8S4PJG8_OWEFU</name>
<dbReference type="Proteomes" id="UP000749559">
    <property type="component" value="Unassembled WGS sequence"/>
</dbReference>
<reference evidence="2" key="1">
    <citation type="submission" date="2022-03" db="EMBL/GenBank/DDBJ databases">
        <authorList>
            <person name="Martin C."/>
        </authorList>
    </citation>
    <scope>NUCLEOTIDE SEQUENCE</scope>
</reference>
<keyword evidence="3" id="KW-1185">Reference proteome</keyword>
<feature type="transmembrane region" description="Helical" evidence="1">
    <location>
        <begin position="113"/>
        <end position="133"/>
    </location>
</feature>
<keyword evidence="1" id="KW-1133">Transmembrane helix</keyword>
<dbReference type="SUPFAM" id="SSF81321">
    <property type="entry name" value="Family A G protein-coupled receptor-like"/>
    <property type="match status" value="1"/>
</dbReference>
<feature type="transmembrane region" description="Helical" evidence="1">
    <location>
        <begin position="145"/>
        <end position="163"/>
    </location>
</feature>